<evidence type="ECO:0000313" key="4">
    <source>
        <dbReference type="EMBL" id="GEU33227.1"/>
    </source>
</evidence>
<feature type="domain" description="BAG" evidence="3">
    <location>
        <begin position="1"/>
        <end position="39"/>
    </location>
</feature>
<accession>A0A6L2J9L2</accession>
<dbReference type="InterPro" id="IPR040400">
    <property type="entry name" value="BAG5/6/7/8"/>
</dbReference>
<dbReference type="EMBL" id="BKCJ010000440">
    <property type="protein sequence ID" value="GEU33227.1"/>
    <property type="molecule type" value="Genomic_DNA"/>
</dbReference>
<keyword evidence="1" id="KW-0143">Chaperone</keyword>
<evidence type="ECO:0000256" key="2">
    <source>
        <dbReference type="SAM" id="MobiDB-lite"/>
    </source>
</evidence>
<proteinExistence type="predicted"/>
<protein>
    <recommendedName>
        <fullName evidence="3">BAG domain-containing protein</fullName>
    </recommendedName>
</protein>
<sequence length="268" mass="30590">MSLLFKLDSVRGVENGVRYVRKSVAKKAVALQEKVDSIAQTYEEGDDDVSNSIGNVVNEEYAKEEDGMMEVMEKLMYDNAKMMRLMIQISERNEMQTRMINSLSKRVEQLEKAFIMTDNKSRRTKKSYTRREKDSFCLWGLSINLCKLYTSQLASMEKPPSLATFPPTNTHHTSKVQSRGSYRGHHKERGKTSVHTEIQPQEQQCHFWVSLLDRSCSKIHPTSYISLDFCQNIHPNTPLGSILGPVVKASLAGIPPKQATFLMSYDTR</sequence>
<dbReference type="PROSITE" id="PS51035">
    <property type="entry name" value="BAG"/>
    <property type="match status" value="1"/>
</dbReference>
<dbReference type="PANTHER" id="PTHR33322:SF4">
    <property type="entry name" value="BAG DOMAIN CONTAINING PROTEIN, EXPRESSED"/>
    <property type="match status" value="1"/>
</dbReference>
<dbReference type="InterPro" id="IPR003103">
    <property type="entry name" value="BAG_domain"/>
</dbReference>
<name>A0A6L2J9L2_TANCI</name>
<evidence type="ECO:0000256" key="1">
    <source>
        <dbReference type="ARBA" id="ARBA00023186"/>
    </source>
</evidence>
<dbReference type="PANTHER" id="PTHR33322">
    <property type="entry name" value="BAG DOMAIN CONTAINING PROTEIN, EXPRESSED"/>
    <property type="match status" value="1"/>
</dbReference>
<organism evidence="4">
    <name type="scientific">Tanacetum cinerariifolium</name>
    <name type="common">Dalmatian daisy</name>
    <name type="synonym">Chrysanthemum cinerariifolium</name>
    <dbReference type="NCBI Taxonomy" id="118510"/>
    <lineage>
        <taxon>Eukaryota</taxon>
        <taxon>Viridiplantae</taxon>
        <taxon>Streptophyta</taxon>
        <taxon>Embryophyta</taxon>
        <taxon>Tracheophyta</taxon>
        <taxon>Spermatophyta</taxon>
        <taxon>Magnoliopsida</taxon>
        <taxon>eudicotyledons</taxon>
        <taxon>Gunneridae</taxon>
        <taxon>Pentapetalae</taxon>
        <taxon>asterids</taxon>
        <taxon>campanulids</taxon>
        <taxon>Asterales</taxon>
        <taxon>Asteraceae</taxon>
        <taxon>Asteroideae</taxon>
        <taxon>Anthemideae</taxon>
        <taxon>Anthemidinae</taxon>
        <taxon>Tanacetum</taxon>
    </lineage>
</organism>
<comment type="caution">
    <text evidence="4">The sequence shown here is derived from an EMBL/GenBank/DDBJ whole genome shotgun (WGS) entry which is preliminary data.</text>
</comment>
<feature type="region of interest" description="Disordered" evidence="2">
    <location>
        <begin position="165"/>
        <end position="187"/>
    </location>
</feature>
<feature type="compositionally biased region" description="Polar residues" evidence="2">
    <location>
        <begin position="166"/>
        <end position="180"/>
    </location>
</feature>
<reference evidence="4" key="1">
    <citation type="journal article" date="2019" name="Sci. Rep.">
        <title>Draft genome of Tanacetum cinerariifolium, the natural source of mosquito coil.</title>
        <authorList>
            <person name="Yamashiro T."/>
            <person name="Shiraishi A."/>
            <person name="Satake H."/>
            <person name="Nakayama K."/>
        </authorList>
    </citation>
    <scope>NUCLEOTIDE SEQUENCE</scope>
</reference>
<evidence type="ECO:0000259" key="3">
    <source>
        <dbReference type="PROSITE" id="PS51035"/>
    </source>
</evidence>
<dbReference type="AlphaFoldDB" id="A0A6L2J9L2"/>
<dbReference type="GO" id="GO:0051087">
    <property type="term" value="F:protein-folding chaperone binding"/>
    <property type="evidence" value="ECO:0007669"/>
    <property type="project" value="InterPro"/>
</dbReference>
<dbReference type="GO" id="GO:0006457">
    <property type="term" value="P:protein folding"/>
    <property type="evidence" value="ECO:0007669"/>
    <property type="project" value="TreeGrafter"/>
</dbReference>
<dbReference type="GO" id="GO:0009506">
    <property type="term" value="C:plasmodesma"/>
    <property type="evidence" value="ECO:0007669"/>
    <property type="project" value="TreeGrafter"/>
</dbReference>
<dbReference type="SUPFAM" id="SSF63491">
    <property type="entry name" value="BAG domain"/>
    <property type="match status" value="1"/>
</dbReference>
<gene>
    <name evidence="4" type="ORF">Tci_005205</name>
</gene>